<evidence type="ECO:0000256" key="1">
    <source>
        <dbReference type="SAM" id="MobiDB-lite"/>
    </source>
</evidence>
<dbReference type="Proteomes" id="UP000530928">
    <property type="component" value="Unassembled WGS sequence"/>
</dbReference>
<gene>
    <name evidence="2" type="ORF">HNR30_005565</name>
</gene>
<keyword evidence="3" id="KW-1185">Reference proteome</keyword>
<accession>A0A7W0HSN4</accession>
<reference evidence="2 3" key="1">
    <citation type="submission" date="2020-07" db="EMBL/GenBank/DDBJ databases">
        <title>Genomic Encyclopedia of Type Strains, Phase IV (KMG-IV): sequencing the most valuable type-strain genomes for metagenomic binning, comparative biology and taxonomic classification.</title>
        <authorList>
            <person name="Goeker M."/>
        </authorList>
    </citation>
    <scope>NUCLEOTIDE SEQUENCE [LARGE SCALE GENOMIC DNA]</scope>
    <source>
        <strain evidence="2 3">DSM 45533</strain>
    </source>
</reference>
<sequence>MVRLAIRLTTLAALGLALASACWWWWAADGTDTWLEPAATALALTAALTGIPAERWAAEAERRRHALIALRREFGQNKRILGDPRFRPENQGVGQVYPRLLLGTVDTVFISGALDVGRDEKFLEMLLDWRNLAQDLNRRLDVTELRLCTIDTIDHRELAYLRGIGQPGGYLAGVTARLEVCESCLEETLQGPTRRWWQARLQPVLRGQPGLQGPTLQGPTLQAQSFQGQAVPEAE</sequence>
<evidence type="ECO:0000313" key="3">
    <source>
        <dbReference type="Proteomes" id="UP000530928"/>
    </source>
</evidence>
<feature type="region of interest" description="Disordered" evidence="1">
    <location>
        <begin position="208"/>
        <end position="235"/>
    </location>
</feature>
<proteinExistence type="predicted"/>
<comment type="caution">
    <text evidence="2">The sequence shown here is derived from an EMBL/GenBank/DDBJ whole genome shotgun (WGS) entry which is preliminary data.</text>
</comment>
<protein>
    <submittedName>
        <fullName evidence="2">Uncharacterized protein</fullName>
    </submittedName>
</protein>
<dbReference type="AlphaFoldDB" id="A0A7W0HSN4"/>
<dbReference type="RefSeq" id="WP_181612918.1">
    <property type="nucleotide sequence ID" value="NZ_BAABAM010000005.1"/>
</dbReference>
<dbReference type="PROSITE" id="PS51257">
    <property type="entry name" value="PROKAR_LIPOPROTEIN"/>
    <property type="match status" value="1"/>
</dbReference>
<feature type="compositionally biased region" description="Low complexity" evidence="1">
    <location>
        <begin position="208"/>
        <end position="222"/>
    </location>
</feature>
<dbReference type="EMBL" id="JACDUR010000005">
    <property type="protein sequence ID" value="MBA2894204.1"/>
    <property type="molecule type" value="Genomic_DNA"/>
</dbReference>
<organism evidence="2 3">
    <name type="scientific">Nonomuraea soli</name>
    <dbReference type="NCBI Taxonomy" id="1032476"/>
    <lineage>
        <taxon>Bacteria</taxon>
        <taxon>Bacillati</taxon>
        <taxon>Actinomycetota</taxon>
        <taxon>Actinomycetes</taxon>
        <taxon>Streptosporangiales</taxon>
        <taxon>Streptosporangiaceae</taxon>
        <taxon>Nonomuraea</taxon>
    </lineage>
</organism>
<name>A0A7W0HSN4_9ACTN</name>
<evidence type="ECO:0000313" key="2">
    <source>
        <dbReference type="EMBL" id="MBA2894204.1"/>
    </source>
</evidence>